<dbReference type="Proteomes" id="UP000005444">
    <property type="component" value="Chromosome"/>
</dbReference>
<sequence length="38" mass="4094">MDITDVMTNATGIMIGYICAKHGISASSKRINRGNTHD</sequence>
<dbReference type="EMBL" id="CP003137">
    <property type="protein sequence ID" value="AEV95483.1"/>
    <property type="molecule type" value="Genomic_DNA"/>
</dbReference>
<accession>G8PDZ8</accession>
<dbReference type="KEGG" id="pce:PECL_1251"/>
<name>G8PDZ8_PEDCP</name>
<keyword evidence="2" id="KW-1185">Reference proteome</keyword>
<evidence type="ECO:0000313" key="2">
    <source>
        <dbReference type="Proteomes" id="UP000005444"/>
    </source>
</evidence>
<dbReference type="PATRIC" id="fig|701521.8.peg.1163"/>
<reference evidence="1 2" key="1">
    <citation type="journal article" date="2012" name="J. Bacteriol.">
        <title>Complete Genome Sequence of the Beer Spoilage Organism Pediococcus claussenii ATCC BAA-344T.</title>
        <authorList>
            <person name="Pittet V."/>
            <person name="Abegunde T."/>
            <person name="Marfleet T."/>
            <person name="Haakensen M."/>
            <person name="Morrow K."/>
            <person name="Jayaprakash T."/>
            <person name="Schroeder K."/>
            <person name="Trost B."/>
            <person name="Byrns S."/>
            <person name="Bergsveinson J."/>
            <person name="Kusalik A."/>
            <person name="Ziola B."/>
        </authorList>
    </citation>
    <scope>NUCLEOTIDE SEQUENCE [LARGE SCALE GENOMIC DNA]</scope>
    <source>
        <strain evidence="1 2">ATCC BAA-344</strain>
    </source>
</reference>
<evidence type="ECO:0000313" key="1">
    <source>
        <dbReference type="EMBL" id="AEV95483.1"/>
    </source>
</evidence>
<dbReference type="HOGENOM" id="CLU_3331239_0_0_9"/>
<gene>
    <name evidence="1" type="ordered locus">PECL_1251</name>
</gene>
<dbReference type="AlphaFoldDB" id="G8PDZ8"/>
<organism evidence="1 2">
    <name type="scientific">Pediococcus claussenii (strain ATCC BAA-344 / DSM 14800 / JCM 18046 / KCTC 3811 / LMG 21948 / P06)</name>
    <dbReference type="NCBI Taxonomy" id="701521"/>
    <lineage>
        <taxon>Bacteria</taxon>
        <taxon>Bacillati</taxon>
        <taxon>Bacillota</taxon>
        <taxon>Bacilli</taxon>
        <taxon>Lactobacillales</taxon>
        <taxon>Lactobacillaceae</taxon>
        <taxon>Pediococcus</taxon>
    </lineage>
</organism>
<proteinExistence type="predicted"/>
<protein>
    <submittedName>
        <fullName evidence="1">Uncharacterized protein</fullName>
    </submittedName>
</protein>